<evidence type="ECO:0000313" key="3">
    <source>
        <dbReference type="Proteomes" id="UP000695562"/>
    </source>
</evidence>
<keyword evidence="1" id="KW-0732">Signal</keyword>
<comment type="caution">
    <text evidence="2">The sequence shown here is derived from an EMBL/GenBank/DDBJ whole genome shotgun (WGS) entry which is preliminary data.</text>
</comment>
<sequence>MLKILILLILILSINLSVSIKFFIKNGESWEQLAATNSVDDSNLVYQINLKKEENFEFMVVCNASFEDLPPRTYTVDITSDGTEEAILYRDYIHNRYEGKLPYHVDYCGYNLFPFLLTNQNALLNGDYIFNISRLGLCNFIDIQ</sequence>
<name>A0A8J4V886_9MYCE</name>
<proteinExistence type="predicted"/>
<feature type="signal peptide" evidence="1">
    <location>
        <begin position="1"/>
        <end position="19"/>
    </location>
</feature>
<protein>
    <submittedName>
        <fullName evidence="2">Uncharacterized protein</fullName>
    </submittedName>
</protein>
<dbReference type="AlphaFoldDB" id="A0A8J4V886"/>
<reference evidence="2" key="1">
    <citation type="submission" date="2020-01" db="EMBL/GenBank/DDBJ databases">
        <title>Development of genomics and gene disruption for Polysphondylium violaceum indicates a role for the polyketide synthase stlB in stalk morphogenesis.</title>
        <authorList>
            <person name="Narita B."/>
            <person name="Kawabe Y."/>
            <person name="Kin K."/>
            <person name="Saito T."/>
            <person name="Gibbs R."/>
            <person name="Kuspa A."/>
            <person name="Muzny D."/>
            <person name="Queller D."/>
            <person name="Richards S."/>
            <person name="Strassman J."/>
            <person name="Sucgang R."/>
            <person name="Worley K."/>
            <person name="Schaap P."/>
        </authorList>
    </citation>
    <scope>NUCLEOTIDE SEQUENCE</scope>
    <source>
        <strain evidence="2">QSvi11</strain>
    </source>
</reference>
<dbReference type="EMBL" id="AJWJ01000025">
    <property type="protein sequence ID" value="KAF2077567.1"/>
    <property type="molecule type" value="Genomic_DNA"/>
</dbReference>
<accession>A0A8J4V886</accession>
<keyword evidence="3" id="KW-1185">Reference proteome</keyword>
<evidence type="ECO:0000256" key="1">
    <source>
        <dbReference type="SAM" id="SignalP"/>
    </source>
</evidence>
<dbReference type="OrthoDB" id="10526492at2759"/>
<feature type="chain" id="PRO_5035290265" evidence="1">
    <location>
        <begin position="20"/>
        <end position="144"/>
    </location>
</feature>
<evidence type="ECO:0000313" key="2">
    <source>
        <dbReference type="EMBL" id="KAF2077567.1"/>
    </source>
</evidence>
<organism evidence="2 3">
    <name type="scientific">Polysphondylium violaceum</name>
    <dbReference type="NCBI Taxonomy" id="133409"/>
    <lineage>
        <taxon>Eukaryota</taxon>
        <taxon>Amoebozoa</taxon>
        <taxon>Evosea</taxon>
        <taxon>Eumycetozoa</taxon>
        <taxon>Dictyostelia</taxon>
        <taxon>Dictyosteliales</taxon>
        <taxon>Dictyosteliaceae</taxon>
        <taxon>Polysphondylium</taxon>
    </lineage>
</organism>
<gene>
    <name evidence="2" type="ORF">CYY_001108</name>
</gene>
<dbReference type="Proteomes" id="UP000695562">
    <property type="component" value="Unassembled WGS sequence"/>
</dbReference>